<protein>
    <submittedName>
        <fullName evidence="1">Uncharacterized protein</fullName>
    </submittedName>
</protein>
<dbReference type="EMBL" id="JABBWK010000031">
    <property type="protein sequence ID" value="KAG1899650.1"/>
    <property type="molecule type" value="Genomic_DNA"/>
</dbReference>
<proteinExistence type="predicted"/>
<dbReference type="GeneID" id="64656170"/>
<sequence length="172" mass="19267">MLLPAIQPSAYLANNGELETLRLSRKYVEQCAVNSPKSIVDAFIQYGQPETACHHTLSYVSSSPSSSPDGQLAAVRCHRLIIVLAHLVRLWSVVQVGRCCISKEHEPFSLLQVFLNSGLPELHSWLESHPAVLEKIWQKSTEHSLSGRSVFCHVDHWVLHMSGTICRIQRSC</sequence>
<reference evidence="1" key="1">
    <citation type="journal article" date="2020" name="New Phytol.">
        <title>Comparative genomics reveals dynamic genome evolution in host specialist ectomycorrhizal fungi.</title>
        <authorList>
            <person name="Lofgren L.A."/>
            <person name="Nguyen N.H."/>
            <person name="Vilgalys R."/>
            <person name="Ruytinx J."/>
            <person name="Liao H.L."/>
            <person name="Branco S."/>
            <person name="Kuo A."/>
            <person name="LaButti K."/>
            <person name="Lipzen A."/>
            <person name="Andreopoulos W."/>
            <person name="Pangilinan J."/>
            <person name="Riley R."/>
            <person name="Hundley H."/>
            <person name="Na H."/>
            <person name="Barry K."/>
            <person name="Grigoriev I.V."/>
            <person name="Stajich J.E."/>
            <person name="Kennedy P.G."/>
        </authorList>
    </citation>
    <scope>NUCLEOTIDE SEQUENCE</scope>
    <source>
        <strain evidence="1">FC203</strain>
    </source>
</reference>
<accession>A0AAD4E4P0</accession>
<dbReference type="AlphaFoldDB" id="A0AAD4E4P0"/>
<organism evidence="1 2">
    <name type="scientific">Suillus fuscotomentosus</name>
    <dbReference type="NCBI Taxonomy" id="1912939"/>
    <lineage>
        <taxon>Eukaryota</taxon>
        <taxon>Fungi</taxon>
        <taxon>Dikarya</taxon>
        <taxon>Basidiomycota</taxon>
        <taxon>Agaricomycotina</taxon>
        <taxon>Agaricomycetes</taxon>
        <taxon>Agaricomycetidae</taxon>
        <taxon>Boletales</taxon>
        <taxon>Suillineae</taxon>
        <taxon>Suillaceae</taxon>
        <taxon>Suillus</taxon>
    </lineage>
</organism>
<gene>
    <name evidence="1" type="ORF">F5891DRAFT_1037633</name>
</gene>
<keyword evidence="2" id="KW-1185">Reference proteome</keyword>
<comment type="caution">
    <text evidence="1">The sequence shown here is derived from an EMBL/GenBank/DDBJ whole genome shotgun (WGS) entry which is preliminary data.</text>
</comment>
<evidence type="ECO:0000313" key="1">
    <source>
        <dbReference type="EMBL" id="KAG1899650.1"/>
    </source>
</evidence>
<dbReference type="RefSeq" id="XP_041225226.1">
    <property type="nucleotide sequence ID" value="XM_041361872.1"/>
</dbReference>
<name>A0AAD4E4P0_9AGAM</name>
<evidence type="ECO:0000313" key="2">
    <source>
        <dbReference type="Proteomes" id="UP001195769"/>
    </source>
</evidence>
<dbReference type="Proteomes" id="UP001195769">
    <property type="component" value="Unassembled WGS sequence"/>
</dbReference>